<evidence type="ECO:0000313" key="3">
    <source>
        <dbReference type="EMBL" id="QPG49310.1"/>
    </source>
</evidence>
<dbReference type="AlphaFoldDB" id="A0A7S9IHM7"/>
<dbReference type="PANTHER" id="PTHR37694:SF1">
    <property type="entry name" value="SLR8022 PROTEIN"/>
    <property type="match status" value="1"/>
</dbReference>
<accession>A0A7S9IHM7</accession>
<dbReference type="Pfam" id="PF10006">
    <property type="entry name" value="DUF2249"/>
    <property type="match status" value="1"/>
</dbReference>
<feature type="domain" description="DUF2249" evidence="2">
    <location>
        <begin position="2"/>
        <end position="68"/>
    </location>
</feature>
<name>A0A7S9IHM7_SACSO</name>
<evidence type="ECO:0000313" key="4">
    <source>
        <dbReference type="Proteomes" id="UP000594632"/>
    </source>
</evidence>
<dbReference type="Proteomes" id="UP000594632">
    <property type="component" value="Chromosome"/>
</dbReference>
<evidence type="ECO:0000259" key="2">
    <source>
        <dbReference type="Pfam" id="PF10006"/>
    </source>
</evidence>
<dbReference type="SUPFAM" id="SSF51182">
    <property type="entry name" value="RmlC-like cupins"/>
    <property type="match status" value="1"/>
</dbReference>
<evidence type="ECO:0000259" key="1">
    <source>
        <dbReference type="Pfam" id="PF07883"/>
    </source>
</evidence>
<proteinExistence type="predicted"/>
<sequence>MELDLRSVEPEYRHRLVLESFDKLKEEEELTVIADHYPSHLIQLLSGHVEKYKVEQTENGDFVLRLTKKKGESNKAIISHISEFRKTGEVFTPIPVLRKEEYGVILVFFKPSQYIPIHAPNSDLIFYVLQGQGKVTIGNKEYEVRDGSIVIVPKGVKRGVKADTYMEALHIVVPSPSPEDHEKVMGAAKKGIAEVNLKH</sequence>
<organism evidence="3 4">
    <name type="scientific">Saccharolobus solfataricus</name>
    <name type="common">Sulfolobus solfataricus</name>
    <dbReference type="NCBI Taxonomy" id="2287"/>
    <lineage>
        <taxon>Archaea</taxon>
        <taxon>Thermoproteota</taxon>
        <taxon>Thermoprotei</taxon>
        <taxon>Sulfolobales</taxon>
        <taxon>Sulfolobaceae</taxon>
        <taxon>Saccharolobus</taxon>
    </lineage>
</organism>
<protein>
    <submittedName>
        <fullName evidence="3">DUF2249 domain-containing protein</fullName>
    </submittedName>
</protein>
<dbReference type="InterPro" id="IPR018720">
    <property type="entry name" value="DUF2249"/>
</dbReference>
<dbReference type="InterPro" id="IPR014710">
    <property type="entry name" value="RmlC-like_jellyroll"/>
</dbReference>
<dbReference type="Pfam" id="PF07883">
    <property type="entry name" value="Cupin_2"/>
    <property type="match status" value="1"/>
</dbReference>
<dbReference type="InterPro" id="IPR013096">
    <property type="entry name" value="Cupin_2"/>
</dbReference>
<dbReference type="PANTHER" id="PTHR37694">
    <property type="entry name" value="SLR8022 PROTEIN"/>
    <property type="match status" value="1"/>
</dbReference>
<dbReference type="InterPro" id="IPR011051">
    <property type="entry name" value="RmlC_Cupin_sf"/>
</dbReference>
<dbReference type="Gene3D" id="2.60.120.10">
    <property type="entry name" value="Jelly Rolls"/>
    <property type="match status" value="1"/>
</dbReference>
<reference evidence="3 4" key="1">
    <citation type="journal article" date="2020" name="Nat. Commun.">
        <title>The structures of two archaeal type IV pili illuminate evolutionary relationships.</title>
        <authorList>
            <person name="Wang F."/>
            <person name="Baquero D.P."/>
            <person name="Su Z."/>
            <person name="Beltran L.C."/>
            <person name="Prangishvili D."/>
            <person name="Krupovic M."/>
            <person name="Egelman E.H."/>
        </authorList>
    </citation>
    <scope>NUCLEOTIDE SEQUENCE [LARGE SCALE GENOMIC DNA]</scope>
    <source>
        <strain evidence="3 4">POZ149</strain>
    </source>
</reference>
<feature type="domain" description="Cupin type-2" evidence="1">
    <location>
        <begin position="107"/>
        <end position="171"/>
    </location>
</feature>
<dbReference type="EMBL" id="CP050869">
    <property type="protein sequence ID" value="QPG49310.1"/>
    <property type="molecule type" value="Genomic_DNA"/>
</dbReference>
<gene>
    <name evidence="3" type="ORF">HFC64_05255</name>
</gene>